<gene>
    <name evidence="1" type="ORF">SAMN05421767_13128</name>
</gene>
<keyword evidence="2" id="KW-1185">Reference proteome</keyword>
<evidence type="ECO:0000313" key="2">
    <source>
        <dbReference type="Proteomes" id="UP000198556"/>
    </source>
</evidence>
<accession>A0A1H9MX25</accession>
<dbReference type="RefSeq" id="WP_177159570.1">
    <property type="nucleotide sequence ID" value="NZ_FOGF01000031.1"/>
</dbReference>
<dbReference type="Proteomes" id="UP000198556">
    <property type="component" value="Unassembled WGS sequence"/>
</dbReference>
<proteinExistence type="predicted"/>
<dbReference type="STRING" id="137733.SAMN05421767_13128"/>
<evidence type="ECO:0000313" key="1">
    <source>
        <dbReference type="EMBL" id="SER28254.1"/>
    </source>
</evidence>
<reference evidence="1 2" key="1">
    <citation type="submission" date="2016-10" db="EMBL/GenBank/DDBJ databases">
        <authorList>
            <person name="de Groot N.N."/>
        </authorList>
    </citation>
    <scope>NUCLEOTIDE SEQUENCE [LARGE SCALE GENOMIC DNA]</scope>
    <source>
        <strain evidence="1 2">DSM 15827</strain>
    </source>
</reference>
<dbReference type="EMBL" id="FOGF01000031">
    <property type="protein sequence ID" value="SER28254.1"/>
    <property type="molecule type" value="Genomic_DNA"/>
</dbReference>
<protein>
    <submittedName>
        <fullName evidence="1">Uncharacterized protein</fullName>
    </submittedName>
</protein>
<name>A0A1H9MX25_9LACT</name>
<sequence length="49" mass="5434">MNSNILSLQNGSDIRGIAIDTEELKANLTTKESRLIVNGLINWVNYTLS</sequence>
<organism evidence="1 2">
    <name type="scientific">Granulicatella balaenopterae</name>
    <dbReference type="NCBI Taxonomy" id="137733"/>
    <lineage>
        <taxon>Bacteria</taxon>
        <taxon>Bacillati</taxon>
        <taxon>Bacillota</taxon>
        <taxon>Bacilli</taxon>
        <taxon>Lactobacillales</taxon>
        <taxon>Carnobacteriaceae</taxon>
        <taxon>Granulicatella</taxon>
    </lineage>
</organism>
<dbReference type="AlphaFoldDB" id="A0A1H9MX25"/>